<dbReference type="PANTHER" id="PTHR10426">
    <property type="entry name" value="STRICTOSIDINE SYNTHASE-RELATED"/>
    <property type="match status" value="1"/>
</dbReference>
<reference evidence="7 8" key="1">
    <citation type="submission" date="2024-01" db="EMBL/GenBank/DDBJ databases">
        <title>Genome assemblies of Stephania.</title>
        <authorList>
            <person name="Yang L."/>
        </authorList>
    </citation>
    <scope>NUCLEOTIDE SEQUENCE [LARGE SCALE GENOMIC DNA]</scope>
    <source>
        <strain evidence="7">JXDWG</strain>
        <tissue evidence="7">Leaf</tissue>
    </source>
</reference>
<evidence type="ECO:0000259" key="6">
    <source>
        <dbReference type="Pfam" id="PF03088"/>
    </source>
</evidence>
<organism evidence="7 8">
    <name type="scientific">Stephania cephalantha</name>
    <dbReference type="NCBI Taxonomy" id="152367"/>
    <lineage>
        <taxon>Eukaryota</taxon>
        <taxon>Viridiplantae</taxon>
        <taxon>Streptophyta</taxon>
        <taxon>Embryophyta</taxon>
        <taxon>Tracheophyta</taxon>
        <taxon>Spermatophyta</taxon>
        <taxon>Magnoliopsida</taxon>
        <taxon>Ranunculales</taxon>
        <taxon>Menispermaceae</taxon>
        <taxon>Menispermoideae</taxon>
        <taxon>Cissampelideae</taxon>
        <taxon>Stephania</taxon>
    </lineage>
</organism>
<feature type="chain" id="PRO_5042927062" description="Strictosidine synthase conserved region domain-containing protein" evidence="5">
    <location>
        <begin position="19"/>
        <end position="253"/>
    </location>
</feature>
<dbReference type="InterPro" id="IPR018119">
    <property type="entry name" value="Strictosidine_synth_cons-reg"/>
</dbReference>
<feature type="domain" description="Strictosidine synthase conserved region" evidence="6">
    <location>
        <begin position="156"/>
        <end position="228"/>
    </location>
</feature>
<protein>
    <recommendedName>
        <fullName evidence="6">Strictosidine synthase conserved region domain-containing protein</fullName>
    </recommendedName>
</protein>
<dbReference type="Gene3D" id="2.120.10.30">
    <property type="entry name" value="TolB, C-terminal domain"/>
    <property type="match status" value="1"/>
</dbReference>
<accession>A0AAP0J0B1</accession>
<dbReference type="SUPFAM" id="SSF63829">
    <property type="entry name" value="Calcium-dependent phosphotriesterase"/>
    <property type="match status" value="1"/>
</dbReference>
<feature type="signal peptide" evidence="5">
    <location>
        <begin position="1"/>
        <end position="18"/>
    </location>
</feature>
<dbReference type="GO" id="GO:0016787">
    <property type="term" value="F:hydrolase activity"/>
    <property type="evidence" value="ECO:0007669"/>
    <property type="project" value="TreeGrafter"/>
</dbReference>
<dbReference type="GO" id="GO:0012505">
    <property type="term" value="C:endomembrane system"/>
    <property type="evidence" value="ECO:0007669"/>
    <property type="project" value="TreeGrafter"/>
</dbReference>
<evidence type="ECO:0000313" key="7">
    <source>
        <dbReference type="EMBL" id="KAK9125068.1"/>
    </source>
</evidence>
<comment type="subcellular location">
    <subcellularLocation>
        <location evidence="1">Vacuole</location>
    </subcellularLocation>
</comment>
<proteinExistence type="inferred from homology"/>
<dbReference type="Proteomes" id="UP001419268">
    <property type="component" value="Unassembled WGS sequence"/>
</dbReference>
<dbReference type="EMBL" id="JBBNAG010000006">
    <property type="protein sequence ID" value="KAK9125068.1"/>
    <property type="molecule type" value="Genomic_DNA"/>
</dbReference>
<evidence type="ECO:0000256" key="1">
    <source>
        <dbReference type="ARBA" id="ARBA00004116"/>
    </source>
</evidence>
<keyword evidence="3" id="KW-0926">Vacuole</keyword>
<gene>
    <name evidence="7" type="ORF">Scep_013914</name>
</gene>
<sequence length="253" mass="28008">MKKIILAGLAILTSILFAADPIRFIAPNPIKGSLETLKEAQIIELIGAVGPESLAFDINGEGPYTGVGDGRVLKWREGHGWSDFAFTSSNRTGCARPFAPEMEHVCGRPLGLRFHPKTGDLYIADAYLGLQVVGSNGGLATQILTEAENEPFKFTNDLDIDEVEDVIYFTDTSTRFQRRQFIASVLTDDDTGRLMKYDLVSQKVQVLLRGLKFANGVALSKDRSFVLSGRDDEWQNLKALGSWSKSWNFRNIC</sequence>
<keyword evidence="8" id="KW-1185">Reference proteome</keyword>
<evidence type="ECO:0000256" key="5">
    <source>
        <dbReference type="SAM" id="SignalP"/>
    </source>
</evidence>
<evidence type="ECO:0000256" key="2">
    <source>
        <dbReference type="ARBA" id="ARBA00009191"/>
    </source>
</evidence>
<evidence type="ECO:0000313" key="8">
    <source>
        <dbReference type="Proteomes" id="UP001419268"/>
    </source>
</evidence>
<dbReference type="Pfam" id="PF20067">
    <property type="entry name" value="SSL_N"/>
    <property type="match status" value="1"/>
</dbReference>
<dbReference type="Pfam" id="PF03088">
    <property type="entry name" value="Str_synth"/>
    <property type="match status" value="1"/>
</dbReference>
<name>A0AAP0J0B1_9MAGN</name>
<dbReference type="AlphaFoldDB" id="A0AAP0J0B1"/>
<comment type="similarity">
    <text evidence="2">Belongs to the strictosidine synthase family.</text>
</comment>
<keyword evidence="5" id="KW-0732">Signal</keyword>
<keyword evidence="4" id="KW-0325">Glycoprotein</keyword>
<evidence type="ECO:0000256" key="4">
    <source>
        <dbReference type="ARBA" id="ARBA00023180"/>
    </source>
</evidence>
<dbReference type="PANTHER" id="PTHR10426:SF69">
    <property type="entry name" value="PROTEIN STRICTOSIDINE SYNTHASE-LIKE 10"/>
    <property type="match status" value="1"/>
</dbReference>
<dbReference type="GO" id="GO:0005773">
    <property type="term" value="C:vacuole"/>
    <property type="evidence" value="ECO:0007669"/>
    <property type="project" value="UniProtKB-SubCell"/>
</dbReference>
<evidence type="ECO:0000256" key="3">
    <source>
        <dbReference type="ARBA" id="ARBA00022554"/>
    </source>
</evidence>
<dbReference type="InterPro" id="IPR011042">
    <property type="entry name" value="6-blade_b-propeller_TolB-like"/>
</dbReference>
<comment type="caution">
    <text evidence="7">The sequence shown here is derived from an EMBL/GenBank/DDBJ whole genome shotgun (WGS) entry which is preliminary data.</text>
</comment>